<name>A0AAV8XZZ5_9CUCU</name>
<dbReference type="Proteomes" id="UP001162162">
    <property type="component" value="Unassembled WGS sequence"/>
</dbReference>
<evidence type="ECO:0000313" key="1">
    <source>
        <dbReference type="EMBL" id="KAJ8944070.1"/>
    </source>
</evidence>
<accession>A0AAV8XZZ5</accession>
<protein>
    <submittedName>
        <fullName evidence="1">Uncharacterized protein</fullName>
    </submittedName>
</protein>
<keyword evidence="2" id="KW-1185">Reference proteome</keyword>
<comment type="caution">
    <text evidence="1">The sequence shown here is derived from an EMBL/GenBank/DDBJ whole genome shotgun (WGS) entry which is preliminary data.</text>
</comment>
<dbReference type="EMBL" id="JAPWTK010000268">
    <property type="protein sequence ID" value="KAJ8944070.1"/>
    <property type="molecule type" value="Genomic_DNA"/>
</dbReference>
<reference evidence="1" key="1">
    <citation type="journal article" date="2023" name="Insect Mol. Biol.">
        <title>Genome sequencing provides insights into the evolution of gene families encoding plant cell wall-degrading enzymes in longhorned beetles.</title>
        <authorList>
            <person name="Shin N.R."/>
            <person name="Okamura Y."/>
            <person name="Kirsch R."/>
            <person name="Pauchet Y."/>
        </authorList>
    </citation>
    <scope>NUCLEOTIDE SEQUENCE</scope>
    <source>
        <strain evidence="1">AMC_N1</strain>
    </source>
</reference>
<sequence length="174" mass="20754">MDTLFYYKNHKSEGYIVKKFKTFSPEEIRTFIDEAPDNQFLFTKIISNQDRRVGQCESFTGTLIVNIVETKTKIQRTFTIMGNYYDICKKYINLRPEVCATPSFFEIIIMENVQFKMQANCEIFKPFRCKFIYRTLLKKSKNFCNCISRCWWRYYCAKRHGGCKSTTVVAGHYY</sequence>
<gene>
    <name evidence="1" type="ORF">NQ318_005980</name>
</gene>
<organism evidence="1 2">
    <name type="scientific">Aromia moschata</name>
    <dbReference type="NCBI Taxonomy" id="1265417"/>
    <lineage>
        <taxon>Eukaryota</taxon>
        <taxon>Metazoa</taxon>
        <taxon>Ecdysozoa</taxon>
        <taxon>Arthropoda</taxon>
        <taxon>Hexapoda</taxon>
        <taxon>Insecta</taxon>
        <taxon>Pterygota</taxon>
        <taxon>Neoptera</taxon>
        <taxon>Endopterygota</taxon>
        <taxon>Coleoptera</taxon>
        <taxon>Polyphaga</taxon>
        <taxon>Cucujiformia</taxon>
        <taxon>Chrysomeloidea</taxon>
        <taxon>Cerambycidae</taxon>
        <taxon>Cerambycinae</taxon>
        <taxon>Callichromatini</taxon>
        <taxon>Aromia</taxon>
    </lineage>
</organism>
<dbReference type="AlphaFoldDB" id="A0AAV8XZZ5"/>
<evidence type="ECO:0000313" key="2">
    <source>
        <dbReference type="Proteomes" id="UP001162162"/>
    </source>
</evidence>
<proteinExistence type="predicted"/>